<proteinExistence type="predicted"/>
<dbReference type="Pfam" id="PF13847">
    <property type="entry name" value="Methyltransf_31"/>
    <property type="match status" value="1"/>
</dbReference>
<name>A0A1W1E8Q7_9ZZZZ</name>
<sequence>MGDRSKERAFDIGCAVGRSSFELARIFDKVIGVDLSARLIQEALRLKESGSVHYAMPVEGEIVSLHEVRLNKFGLEHASKKVNFWQADPCRLKPIFSDFDLVLAANLIERLPNPVEFLKSMPQRIRKGGMLILTSTYTWQEKLTPKAYWIGGYIDNGKEVTSLHGLQRLLEADFKLLDTQDIPFVFQETAREYRHSVAQMSVWERR</sequence>
<evidence type="ECO:0000313" key="2">
    <source>
        <dbReference type="EMBL" id="SFV90241.1"/>
    </source>
</evidence>
<dbReference type="InterPro" id="IPR029063">
    <property type="entry name" value="SAM-dependent_MTases_sf"/>
</dbReference>
<dbReference type="EMBL" id="FPIB01000012">
    <property type="protein sequence ID" value="SFV90241.1"/>
    <property type="molecule type" value="Genomic_DNA"/>
</dbReference>
<evidence type="ECO:0000259" key="1">
    <source>
        <dbReference type="Pfam" id="PF13847"/>
    </source>
</evidence>
<organism evidence="2">
    <name type="scientific">hydrothermal vent metagenome</name>
    <dbReference type="NCBI Taxonomy" id="652676"/>
    <lineage>
        <taxon>unclassified sequences</taxon>
        <taxon>metagenomes</taxon>
        <taxon>ecological metagenomes</taxon>
    </lineage>
</organism>
<accession>A0A1W1E8Q7</accession>
<feature type="domain" description="Methyltransferase" evidence="1">
    <location>
        <begin position="5"/>
        <end position="137"/>
    </location>
</feature>
<dbReference type="InterPro" id="IPR027625">
    <property type="entry name" value="OvoA_Cterm"/>
</dbReference>
<dbReference type="PANTHER" id="PTHR45445">
    <property type="match status" value="1"/>
</dbReference>
<gene>
    <name evidence="2" type="ORF">MNB_SV-4-1079</name>
</gene>
<dbReference type="InterPro" id="IPR025714">
    <property type="entry name" value="Methyltranfer_dom"/>
</dbReference>
<dbReference type="Gene3D" id="3.40.50.150">
    <property type="entry name" value="Vaccinia Virus protein VP39"/>
    <property type="match status" value="1"/>
</dbReference>
<dbReference type="PANTHER" id="PTHR45445:SF2">
    <property type="entry name" value="METHYLTRANSFERASE TYPE 11 DOMAIN-CONTAINING PROTEIN"/>
    <property type="match status" value="1"/>
</dbReference>
<dbReference type="SUPFAM" id="SSF53335">
    <property type="entry name" value="S-adenosyl-L-methionine-dependent methyltransferases"/>
    <property type="match status" value="1"/>
</dbReference>
<dbReference type="AlphaFoldDB" id="A0A1W1E8Q7"/>
<protein>
    <submittedName>
        <fullName evidence="2">Conserved domain protein</fullName>
    </submittedName>
</protein>
<dbReference type="CDD" id="cd02440">
    <property type="entry name" value="AdoMet_MTases"/>
    <property type="match status" value="1"/>
</dbReference>
<dbReference type="NCBIfam" id="TIGR04345">
    <property type="entry name" value="ovoA_Cterm"/>
    <property type="match status" value="1"/>
</dbReference>
<reference evidence="2" key="1">
    <citation type="submission" date="2016-10" db="EMBL/GenBank/DDBJ databases">
        <authorList>
            <person name="de Groot N.N."/>
        </authorList>
    </citation>
    <scope>NUCLEOTIDE SEQUENCE</scope>
</reference>